<evidence type="ECO:0000313" key="2">
    <source>
        <dbReference type="Proteomes" id="UP000002166"/>
    </source>
</evidence>
<organism evidence="1 2">
    <name type="scientific">Leuconostoc citreum (strain KM20)</name>
    <dbReference type="NCBI Taxonomy" id="349519"/>
    <lineage>
        <taxon>Bacteria</taxon>
        <taxon>Bacillati</taxon>
        <taxon>Bacillota</taxon>
        <taxon>Bacilli</taxon>
        <taxon>Lactobacillales</taxon>
        <taxon>Lactobacillaceae</taxon>
        <taxon>Leuconostoc</taxon>
    </lineage>
</organism>
<dbReference type="EMBL" id="DQ489740">
    <property type="protein sequence ID" value="ACA83648.1"/>
    <property type="molecule type" value="Genomic_DNA"/>
</dbReference>
<name>B1N0P3_LEUCK</name>
<sequence length="241" mass="28308">MLILVTIQSINYIGKEREQSMTAIQVGSDISILPDSAYHLVKEIFITVKNDYLHLYTAYQSSNKLSSKAMQSIYIELAHFYQRYDDRMTPYLVQDLYEQIKQVERVVELLTTCDQALENLDQTISLIEHQYEDEAVINDAMKTVRKQYQALLEKVGLDGSVIDHVNQAIEHIHGQYRKLQVQNKALFFAQLENIHDQTIKYIRHYIEIEFIQKRIDYGFDQFNTFLRLVVDNAVYRKQSGD</sequence>
<dbReference type="AlphaFoldDB" id="B1N0P3"/>
<gene>
    <name evidence="1" type="ordered locus">LCK_p100045</name>
</gene>
<evidence type="ECO:0000313" key="1">
    <source>
        <dbReference type="EMBL" id="ACA83648.1"/>
    </source>
</evidence>
<keyword evidence="2" id="KW-1185">Reference proteome</keyword>
<keyword evidence="1" id="KW-0614">Plasmid</keyword>
<reference evidence="1 2" key="1">
    <citation type="journal article" date="2008" name="J. Bacteriol.">
        <title>Complete genome sequence of Leuconostoc citreum KM20.</title>
        <authorList>
            <person name="Kim J.F."/>
            <person name="Jeong H."/>
            <person name="Lee J.-S."/>
            <person name="Choi S.-H."/>
            <person name="Ha M."/>
            <person name="Hur C.-G."/>
            <person name="Kim J.-S."/>
            <person name="Lee S."/>
            <person name="Park H.-S."/>
            <person name="Park Y.-H."/>
            <person name="Oh T.K."/>
        </authorList>
    </citation>
    <scope>NUCLEOTIDE SEQUENCE [LARGE SCALE GENOMIC DNA]</scope>
    <source>
        <strain evidence="1 2">KM20</strain>
    </source>
</reference>
<dbReference type="KEGG" id="lci:LCK_p100045"/>
<proteinExistence type="predicted"/>
<dbReference type="HOGENOM" id="CLU_107990_0_0_9"/>
<geneLocation type="plasmid" evidence="1 2">
    <name>pLCK1</name>
</geneLocation>
<dbReference type="Proteomes" id="UP000002166">
    <property type="component" value="Plasmid pLCK1"/>
</dbReference>
<protein>
    <submittedName>
        <fullName evidence="1">Uncharacterized protein</fullName>
    </submittedName>
</protein>
<accession>B1N0P3</accession>